<dbReference type="EMBL" id="JANPWB010000016">
    <property type="protein sequence ID" value="KAJ1080082.1"/>
    <property type="molecule type" value="Genomic_DNA"/>
</dbReference>
<feature type="region of interest" description="Disordered" evidence="1">
    <location>
        <begin position="1"/>
        <end position="27"/>
    </location>
</feature>
<evidence type="ECO:0000313" key="3">
    <source>
        <dbReference type="Proteomes" id="UP001066276"/>
    </source>
</evidence>
<comment type="caution">
    <text evidence="2">The sequence shown here is derived from an EMBL/GenBank/DDBJ whole genome shotgun (WGS) entry which is preliminary data.</text>
</comment>
<feature type="region of interest" description="Disordered" evidence="1">
    <location>
        <begin position="42"/>
        <end position="65"/>
    </location>
</feature>
<proteinExistence type="predicted"/>
<evidence type="ECO:0000256" key="1">
    <source>
        <dbReference type="SAM" id="MobiDB-lite"/>
    </source>
</evidence>
<sequence length="90" mass="10185">MRPRREEESGSSRRPCDRDGIHGNCGMRHDIRVPIHDLASRPAPQREAAWRVGRPGAVRKRRADQKAGSGKFKIILLCRGGPKDYQDVQL</sequence>
<dbReference type="AlphaFoldDB" id="A0AAV7KMJ8"/>
<name>A0AAV7KMJ8_PLEWA</name>
<dbReference type="Proteomes" id="UP001066276">
    <property type="component" value="Chromosome 12"/>
</dbReference>
<accession>A0AAV7KMJ8</accession>
<organism evidence="2 3">
    <name type="scientific">Pleurodeles waltl</name>
    <name type="common">Iberian ribbed newt</name>
    <dbReference type="NCBI Taxonomy" id="8319"/>
    <lineage>
        <taxon>Eukaryota</taxon>
        <taxon>Metazoa</taxon>
        <taxon>Chordata</taxon>
        <taxon>Craniata</taxon>
        <taxon>Vertebrata</taxon>
        <taxon>Euteleostomi</taxon>
        <taxon>Amphibia</taxon>
        <taxon>Batrachia</taxon>
        <taxon>Caudata</taxon>
        <taxon>Salamandroidea</taxon>
        <taxon>Salamandridae</taxon>
        <taxon>Pleurodelinae</taxon>
        <taxon>Pleurodeles</taxon>
    </lineage>
</organism>
<keyword evidence="3" id="KW-1185">Reference proteome</keyword>
<gene>
    <name evidence="2" type="ORF">NDU88_000303</name>
</gene>
<protein>
    <submittedName>
        <fullName evidence="2">Uncharacterized protein</fullName>
    </submittedName>
</protein>
<reference evidence="2" key="1">
    <citation type="journal article" date="2022" name="bioRxiv">
        <title>Sequencing and chromosome-scale assembly of the giantPleurodeles waltlgenome.</title>
        <authorList>
            <person name="Brown T."/>
            <person name="Elewa A."/>
            <person name="Iarovenko S."/>
            <person name="Subramanian E."/>
            <person name="Araus A.J."/>
            <person name="Petzold A."/>
            <person name="Susuki M."/>
            <person name="Suzuki K.-i.T."/>
            <person name="Hayashi T."/>
            <person name="Toyoda A."/>
            <person name="Oliveira C."/>
            <person name="Osipova E."/>
            <person name="Leigh N.D."/>
            <person name="Simon A."/>
            <person name="Yun M.H."/>
        </authorList>
    </citation>
    <scope>NUCLEOTIDE SEQUENCE</scope>
    <source>
        <strain evidence="2">20211129_DDA</strain>
        <tissue evidence="2">Liver</tissue>
    </source>
</reference>
<evidence type="ECO:0000313" key="2">
    <source>
        <dbReference type="EMBL" id="KAJ1080082.1"/>
    </source>
</evidence>